<dbReference type="Proteomes" id="UP000006327">
    <property type="component" value="Unassembled WGS sequence"/>
</dbReference>
<sequence length="67" mass="7219">MTVLSVPIPVSHASLTELTVIAVNSYSSKQTVRIFKILHLADGADIEYITRHSLGGGNPLTFTVQPI</sequence>
<keyword evidence="2" id="KW-1185">Reference proteome</keyword>
<name>K6Y0C8_9ALTE</name>
<reference evidence="1 2" key="1">
    <citation type="journal article" date="2017" name="Antonie Van Leeuwenhoek">
        <title>Rhizobium rhizosphaerae sp. nov., a novel species isolated from rice rhizosphere.</title>
        <authorList>
            <person name="Zhao J.J."/>
            <person name="Zhang J."/>
            <person name="Zhang R.J."/>
            <person name="Zhang C.W."/>
            <person name="Yin H.Q."/>
            <person name="Zhang X.X."/>
        </authorList>
    </citation>
    <scope>NUCLEOTIDE SEQUENCE [LARGE SCALE GENOMIC DNA]</scope>
    <source>
        <strain evidence="1 2">BSs20135</strain>
    </source>
</reference>
<dbReference type="EMBL" id="BAEO01000006">
    <property type="protein sequence ID" value="GAC17326.1"/>
    <property type="molecule type" value="Genomic_DNA"/>
</dbReference>
<evidence type="ECO:0000313" key="2">
    <source>
        <dbReference type="Proteomes" id="UP000006327"/>
    </source>
</evidence>
<dbReference type="RefSeq" id="WP_007616089.1">
    <property type="nucleotide sequence ID" value="NZ_BAEO01000006.1"/>
</dbReference>
<organism evidence="1 2">
    <name type="scientific">Paraglaciecola arctica BSs20135</name>
    <dbReference type="NCBI Taxonomy" id="493475"/>
    <lineage>
        <taxon>Bacteria</taxon>
        <taxon>Pseudomonadati</taxon>
        <taxon>Pseudomonadota</taxon>
        <taxon>Gammaproteobacteria</taxon>
        <taxon>Alteromonadales</taxon>
        <taxon>Alteromonadaceae</taxon>
        <taxon>Paraglaciecola</taxon>
    </lineage>
</organism>
<protein>
    <submittedName>
        <fullName evidence="1">Uncharacterized protein</fullName>
    </submittedName>
</protein>
<gene>
    <name evidence="1" type="ORF">GARC_0344</name>
</gene>
<dbReference type="AlphaFoldDB" id="K6Y0C8"/>
<proteinExistence type="predicted"/>
<accession>K6Y0C8</accession>
<evidence type="ECO:0000313" key="1">
    <source>
        <dbReference type="EMBL" id="GAC17326.1"/>
    </source>
</evidence>
<comment type="caution">
    <text evidence="1">The sequence shown here is derived from an EMBL/GenBank/DDBJ whole genome shotgun (WGS) entry which is preliminary data.</text>
</comment>